<evidence type="ECO:0000256" key="1">
    <source>
        <dbReference type="ARBA" id="ARBA00004613"/>
    </source>
</evidence>
<sequence length="114" mass="12892">MPYMNVKTTAAIDAGKRETIKSELGKAIELIPGKSENWLMVSFEDNSIMYFKGSSERPLAYIEVKIFGKSSKDAYENLTKAITGIIHKELSIDPDCVYVIYEEISNWGWNGTNF</sequence>
<evidence type="ECO:0000256" key="2">
    <source>
        <dbReference type="ARBA" id="ARBA00022514"/>
    </source>
</evidence>
<dbReference type="Proteomes" id="UP000199315">
    <property type="component" value="Unassembled WGS sequence"/>
</dbReference>
<dbReference type="InterPro" id="IPR001398">
    <property type="entry name" value="Macrophage_inhib_fac"/>
</dbReference>
<comment type="catalytic activity">
    <reaction evidence="6">
        <text>L-dopachrome = 5,6-dihydroxyindole-2-carboxylate</text>
        <dbReference type="Rhea" id="RHEA:13041"/>
        <dbReference type="ChEBI" id="CHEBI:16875"/>
        <dbReference type="ChEBI" id="CHEBI:57509"/>
        <dbReference type="EC" id="5.3.3.12"/>
    </reaction>
</comment>
<comment type="catalytic activity">
    <reaction evidence="5">
        <text>3-phenylpyruvate = enol-phenylpyruvate</text>
        <dbReference type="Rhea" id="RHEA:17097"/>
        <dbReference type="ChEBI" id="CHEBI:16815"/>
        <dbReference type="ChEBI" id="CHEBI:18005"/>
        <dbReference type="EC" id="5.3.2.1"/>
    </reaction>
</comment>
<dbReference type="Gene3D" id="3.30.429.10">
    <property type="entry name" value="Macrophage Migration Inhibitory Factor"/>
    <property type="match status" value="1"/>
</dbReference>
<evidence type="ECO:0000313" key="12">
    <source>
        <dbReference type="EMBL" id="SCP95277.1"/>
    </source>
</evidence>
<organism evidence="12 13">
    <name type="scientific">Anaerobium acetethylicum</name>
    <dbReference type="NCBI Taxonomy" id="1619234"/>
    <lineage>
        <taxon>Bacteria</taxon>
        <taxon>Bacillati</taxon>
        <taxon>Bacillota</taxon>
        <taxon>Clostridia</taxon>
        <taxon>Lachnospirales</taxon>
        <taxon>Lachnospiraceae</taxon>
        <taxon>Anaerobium</taxon>
    </lineage>
</organism>
<evidence type="ECO:0000256" key="4">
    <source>
        <dbReference type="ARBA" id="ARBA00023235"/>
    </source>
</evidence>
<dbReference type="AlphaFoldDB" id="A0A1D3TPI7"/>
<proteinExistence type="predicted"/>
<keyword evidence="4" id="KW-0413">Isomerase</keyword>
<dbReference type="InterPro" id="IPR014347">
    <property type="entry name" value="Tautomerase/MIF_sf"/>
</dbReference>
<dbReference type="GO" id="GO:0005615">
    <property type="term" value="C:extracellular space"/>
    <property type="evidence" value="ECO:0007669"/>
    <property type="project" value="UniProtKB-KW"/>
</dbReference>
<dbReference type="Pfam" id="PF01187">
    <property type="entry name" value="MIF"/>
    <property type="match status" value="1"/>
</dbReference>
<dbReference type="PANTHER" id="PTHR11954">
    <property type="entry name" value="D-DOPACHROME DECARBOXYLASE"/>
    <property type="match status" value="1"/>
</dbReference>
<reference evidence="12 13" key="1">
    <citation type="submission" date="2016-09" db="EMBL/GenBank/DDBJ databases">
        <authorList>
            <person name="Capua I."/>
            <person name="De Benedictis P."/>
            <person name="Joannis T."/>
            <person name="Lombin L.H."/>
            <person name="Cattoli G."/>
        </authorList>
    </citation>
    <scope>NUCLEOTIDE SEQUENCE [LARGE SCALE GENOMIC DNA]</scope>
    <source>
        <strain evidence="12 13">GluBS11</strain>
    </source>
</reference>
<gene>
    <name evidence="12" type="ORF">SAMN05421730_1001450</name>
</gene>
<accession>A0A1D3TPI7</accession>
<keyword evidence="12" id="KW-0670">Pyruvate</keyword>
<dbReference type="GO" id="GO:0005125">
    <property type="term" value="F:cytokine activity"/>
    <property type="evidence" value="ECO:0007669"/>
    <property type="project" value="UniProtKB-KW"/>
</dbReference>
<dbReference type="RefSeq" id="WP_091229406.1">
    <property type="nucleotide sequence ID" value="NZ_FMKA01000001.1"/>
</dbReference>
<evidence type="ECO:0000256" key="8">
    <source>
        <dbReference type="ARBA" id="ARBA00039086"/>
    </source>
</evidence>
<evidence type="ECO:0000256" key="11">
    <source>
        <dbReference type="ARBA" id="ARBA00042730"/>
    </source>
</evidence>
<dbReference type="OrthoDB" id="5769863at2"/>
<name>A0A1D3TPI7_9FIRM</name>
<dbReference type="GO" id="GO:0004167">
    <property type="term" value="F:dopachrome isomerase activity"/>
    <property type="evidence" value="ECO:0007669"/>
    <property type="project" value="UniProtKB-EC"/>
</dbReference>
<keyword evidence="2" id="KW-0202">Cytokine</keyword>
<keyword evidence="3" id="KW-0964">Secreted</keyword>
<comment type="subcellular location">
    <subcellularLocation>
        <location evidence="1">Secreted</location>
    </subcellularLocation>
</comment>
<dbReference type="GO" id="GO:0050178">
    <property type="term" value="F:phenylpyruvate tautomerase activity"/>
    <property type="evidence" value="ECO:0007669"/>
    <property type="project" value="UniProtKB-EC"/>
</dbReference>
<dbReference type="EMBL" id="FMKA01000001">
    <property type="protein sequence ID" value="SCP95277.1"/>
    <property type="molecule type" value="Genomic_DNA"/>
</dbReference>
<evidence type="ECO:0000256" key="7">
    <source>
        <dbReference type="ARBA" id="ARBA00038932"/>
    </source>
</evidence>
<dbReference type="SUPFAM" id="SSF55331">
    <property type="entry name" value="Tautomerase/MIF"/>
    <property type="match status" value="1"/>
</dbReference>
<evidence type="ECO:0000256" key="3">
    <source>
        <dbReference type="ARBA" id="ARBA00022525"/>
    </source>
</evidence>
<dbReference type="PANTHER" id="PTHR11954:SF6">
    <property type="entry name" value="MACROPHAGE MIGRATION INHIBITORY FACTOR"/>
    <property type="match status" value="1"/>
</dbReference>
<dbReference type="STRING" id="1619234.SAMN05421730_1001450"/>
<evidence type="ECO:0000313" key="13">
    <source>
        <dbReference type="Proteomes" id="UP000199315"/>
    </source>
</evidence>
<dbReference type="EC" id="5.3.3.12" evidence="7"/>
<protein>
    <recommendedName>
        <fullName evidence="11">L-dopachrome isomerase</fullName>
        <ecNumber evidence="8">5.3.2.1</ecNumber>
        <ecNumber evidence="7">5.3.3.12</ecNumber>
    </recommendedName>
    <alternativeName>
        <fullName evidence="9">L-dopachrome tautomerase</fullName>
    </alternativeName>
    <alternativeName>
        <fullName evidence="10">Phenylpyruvate tautomerase</fullName>
    </alternativeName>
</protein>
<keyword evidence="13" id="KW-1185">Reference proteome</keyword>
<evidence type="ECO:0000256" key="6">
    <source>
        <dbReference type="ARBA" id="ARBA00036823"/>
    </source>
</evidence>
<dbReference type="EC" id="5.3.2.1" evidence="8"/>
<evidence type="ECO:0000256" key="10">
    <source>
        <dbReference type="ARBA" id="ARBA00041912"/>
    </source>
</evidence>
<evidence type="ECO:0000256" key="9">
    <source>
        <dbReference type="ARBA" id="ARBA00041631"/>
    </source>
</evidence>
<evidence type="ECO:0000256" key="5">
    <source>
        <dbReference type="ARBA" id="ARBA00036735"/>
    </source>
</evidence>